<dbReference type="PROSITE" id="PS00666">
    <property type="entry name" value="DHDPS_2"/>
    <property type="match status" value="1"/>
</dbReference>
<dbReference type="InterPro" id="IPR013785">
    <property type="entry name" value="Aldolase_TIM"/>
</dbReference>
<evidence type="ECO:0000256" key="7">
    <source>
        <dbReference type="ARBA" id="ARBA00022915"/>
    </source>
</evidence>
<dbReference type="OrthoDB" id="9782828at2"/>
<proteinExistence type="inferred from homology"/>
<dbReference type="Gene3D" id="3.20.20.70">
    <property type="entry name" value="Aldolase class I"/>
    <property type="match status" value="1"/>
</dbReference>
<dbReference type="Proteomes" id="UP000284841">
    <property type="component" value="Unassembled WGS sequence"/>
</dbReference>
<dbReference type="SUPFAM" id="SSF51569">
    <property type="entry name" value="Aldolase"/>
    <property type="match status" value="1"/>
</dbReference>
<comment type="subunit">
    <text evidence="12">Homotetramer; dimer of dimers.</text>
</comment>
<comment type="function">
    <text evidence="1 12">Catalyzes the condensation of (S)-aspartate-beta-semialdehyde [(S)-ASA] and pyruvate to 4-hydroxy-tetrahydrodipicolinate (HTPA).</text>
</comment>
<sequence>MNLNHLRGSLVALVTPFDQEGNPDFERLGYLIDWHLAAGTDGIVILGTTGESSTMTQEEDDAVCKFTVERVSGRIPVIAGSGSNCTQSMLERSLKFQELGANGLLLIAPYYNKANEEGMVRHFLAIADQVEIPCILYNVPGRTGCSIPVSVVKRLAAHPRIAGIKEASGDMGYAMEIAALLSEDFVMYSGNDDITVPLLSIGATGVISVLANILPAETHRMVWDYLNGDTEGAAEMQLRYLELIHCLFSEVNPIPVKTALALMGKCESHMRLPLYDMSESARKTLAISMRKAQLL</sequence>
<dbReference type="PANTHER" id="PTHR12128:SF66">
    <property type="entry name" value="4-HYDROXY-2-OXOGLUTARATE ALDOLASE, MITOCHONDRIAL"/>
    <property type="match status" value="1"/>
</dbReference>
<dbReference type="EC" id="4.3.3.7" evidence="4 12"/>
<comment type="caution">
    <text evidence="12">Was originally thought to be a dihydrodipicolinate synthase (DHDPS), catalyzing the condensation of (S)-aspartate-beta-semialdehyde [(S)-ASA] and pyruvate to dihydrodipicolinate (DHDP). However, it was shown in E.coli that the product of the enzymatic reaction is not dihydrodipicolinate but in fact (4S)-4-hydroxy-2,3,4,5-tetrahydro-(2S)-dipicolinic acid (HTPA), and that the consecutive dehydration reaction leading to DHDP is not spontaneous but catalyzed by DapB.</text>
</comment>
<gene>
    <name evidence="12" type="primary">dapA</name>
    <name evidence="16" type="ORF">DW099_15345</name>
</gene>
<organism evidence="16 17">
    <name type="scientific">Emergencia timonensis</name>
    <dbReference type="NCBI Taxonomy" id="1776384"/>
    <lineage>
        <taxon>Bacteria</taxon>
        <taxon>Bacillati</taxon>
        <taxon>Bacillota</taxon>
        <taxon>Clostridia</taxon>
        <taxon>Peptostreptococcales</taxon>
        <taxon>Anaerovoracaceae</taxon>
        <taxon>Emergencia</taxon>
    </lineage>
</organism>
<dbReference type="InterPro" id="IPR002220">
    <property type="entry name" value="DapA-like"/>
</dbReference>
<evidence type="ECO:0000256" key="13">
    <source>
        <dbReference type="PIRNR" id="PIRNR001365"/>
    </source>
</evidence>
<evidence type="ECO:0000256" key="1">
    <source>
        <dbReference type="ARBA" id="ARBA00003294"/>
    </source>
</evidence>
<dbReference type="InterPro" id="IPR005263">
    <property type="entry name" value="DapA"/>
</dbReference>
<dbReference type="GO" id="GO:0009089">
    <property type="term" value="P:lysine biosynthetic process via diaminopimelate"/>
    <property type="evidence" value="ECO:0007669"/>
    <property type="project" value="UniProtKB-UniRule"/>
</dbReference>
<dbReference type="CDD" id="cd00950">
    <property type="entry name" value="DHDPS"/>
    <property type="match status" value="1"/>
</dbReference>
<dbReference type="PIRSF" id="PIRSF001365">
    <property type="entry name" value="DHDPS"/>
    <property type="match status" value="1"/>
</dbReference>
<evidence type="ECO:0000256" key="11">
    <source>
        <dbReference type="ARBA" id="ARBA00047836"/>
    </source>
</evidence>
<evidence type="ECO:0000256" key="4">
    <source>
        <dbReference type="ARBA" id="ARBA00012086"/>
    </source>
</evidence>
<feature type="binding site" evidence="12 15">
    <location>
        <position position="207"/>
    </location>
    <ligand>
        <name>pyruvate</name>
        <dbReference type="ChEBI" id="CHEBI:15361"/>
    </ligand>
</feature>
<accession>A0A415DWN6</accession>
<dbReference type="PROSITE" id="PS00665">
    <property type="entry name" value="DHDPS_1"/>
    <property type="match status" value="1"/>
</dbReference>
<keyword evidence="8 12" id="KW-0457">Lysine biosynthesis</keyword>
<dbReference type="NCBIfam" id="TIGR00674">
    <property type="entry name" value="dapA"/>
    <property type="match status" value="1"/>
</dbReference>
<evidence type="ECO:0000256" key="12">
    <source>
        <dbReference type="HAMAP-Rule" id="MF_00418"/>
    </source>
</evidence>
<feature type="site" description="Part of a proton relay during catalysis" evidence="12">
    <location>
        <position position="48"/>
    </location>
</feature>
<feature type="active site" description="Schiff-base intermediate with substrate" evidence="12 14">
    <location>
        <position position="165"/>
    </location>
</feature>
<keyword evidence="7 12" id="KW-0220">Diaminopimelate biosynthesis</keyword>
<feature type="site" description="Part of a proton relay during catalysis" evidence="12">
    <location>
        <position position="111"/>
    </location>
</feature>
<evidence type="ECO:0000256" key="8">
    <source>
        <dbReference type="ARBA" id="ARBA00023154"/>
    </source>
</evidence>
<dbReference type="UniPathway" id="UPA00034">
    <property type="reaction ID" value="UER00017"/>
</dbReference>
<feature type="active site" description="Proton donor/acceptor" evidence="12 14">
    <location>
        <position position="137"/>
    </location>
</feature>
<dbReference type="RefSeq" id="WP_067532314.1">
    <property type="nucleotide sequence ID" value="NZ_AP025567.1"/>
</dbReference>
<evidence type="ECO:0000313" key="17">
    <source>
        <dbReference type="Proteomes" id="UP000284841"/>
    </source>
</evidence>
<evidence type="ECO:0000256" key="14">
    <source>
        <dbReference type="PIRSR" id="PIRSR001365-1"/>
    </source>
</evidence>
<keyword evidence="10 12" id="KW-0704">Schiff base</keyword>
<dbReference type="InterPro" id="IPR020624">
    <property type="entry name" value="Schiff_base-form_aldolases_CS"/>
</dbReference>
<evidence type="ECO:0000256" key="5">
    <source>
        <dbReference type="ARBA" id="ARBA00022490"/>
    </source>
</evidence>
<evidence type="ECO:0000256" key="9">
    <source>
        <dbReference type="ARBA" id="ARBA00023239"/>
    </source>
</evidence>
<comment type="caution">
    <text evidence="16">The sequence shown here is derived from an EMBL/GenBank/DDBJ whole genome shotgun (WGS) entry which is preliminary data.</text>
</comment>
<evidence type="ECO:0000256" key="6">
    <source>
        <dbReference type="ARBA" id="ARBA00022605"/>
    </source>
</evidence>
<dbReference type="GeneID" id="83002520"/>
<comment type="subcellular location">
    <subcellularLocation>
        <location evidence="12">Cytoplasm</location>
    </subcellularLocation>
</comment>
<evidence type="ECO:0000256" key="15">
    <source>
        <dbReference type="PIRSR" id="PIRSR001365-2"/>
    </source>
</evidence>
<dbReference type="PRINTS" id="PR00146">
    <property type="entry name" value="DHPICSNTHASE"/>
</dbReference>
<keyword evidence="17" id="KW-1185">Reference proteome</keyword>
<comment type="similarity">
    <text evidence="3 12 13">Belongs to the DapA family.</text>
</comment>
<dbReference type="AlphaFoldDB" id="A0A415DWN6"/>
<name>A0A415DWN6_9FIRM</name>
<keyword evidence="5 12" id="KW-0963">Cytoplasm</keyword>
<comment type="pathway">
    <text evidence="2 12">Amino-acid biosynthesis; L-lysine biosynthesis via DAP pathway; (S)-tetrahydrodipicolinate from L-aspartate: step 3/4.</text>
</comment>
<dbReference type="EMBL" id="QRMS01000005">
    <property type="protein sequence ID" value="RHJ85077.1"/>
    <property type="molecule type" value="Genomic_DNA"/>
</dbReference>
<dbReference type="HAMAP" id="MF_00418">
    <property type="entry name" value="DapA"/>
    <property type="match status" value="1"/>
</dbReference>
<keyword evidence="9 12" id="KW-0456">Lyase</keyword>
<evidence type="ECO:0000256" key="3">
    <source>
        <dbReference type="ARBA" id="ARBA00007592"/>
    </source>
</evidence>
<dbReference type="InterPro" id="IPR020625">
    <property type="entry name" value="Schiff_base-form_aldolases_AS"/>
</dbReference>
<evidence type="ECO:0000256" key="2">
    <source>
        <dbReference type="ARBA" id="ARBA00005120"/>
    </source>
</evidence>
<protein>
    <recommendedName>
        <fullName evidence="4 12">4-hydroxy-tetrahydrodipicolinate synthase</fullName>
        <shortName evidence="12">HTPA synthase</shortName>
        <ecNumber evidence="4 12">4.3.3.7</ecNumber>
    </recommendedName>
</protein>
<dbReference type="GO" id="GO:0008840">
    <property type="term" value="F:4-hydroxy-tetrahydrodipicolinate synthase activity"/>
    <property type="evidence" value="ECO:0007669"/>
    <property type="project" value="UniProtKB-UniRule"/>
</dbReference>
<feature type="binding site" evidence="12 15">
    <location>
        <position position="49"/>
    </location>
    <ligand>
        <name>pyruvate</name>
        <dbReference type="ChEBI" id="CHEBI:15361"/>
    </ligand>
</feature>
<dbReference type="Pfam" id="PF00701">
    <property type="entry name" value="DHDPS"/>
    <property type="match status" value="1"/>
</dbReference>
<dbReference type="SMART" id="SM01130">
    <property type="entry name" value="DHDPS"/>
    <property type="match status" value="1"/>
</dbReference>
<reference evidence="16 17" key="1">
    <citation type="submission" date="2018-08" db="EMBL/GenBank/DDBJ databases">
        <title>A genome reference for cultivated species of the human gut microbiota.</title>
        <authorList>
            <person name="Zou Y."/>
            <person name="Xue W."/>
            <person name="Luo G."/>
        </authorList>
    </citation>
    <scope>NUCLEOTIDE SEQUENCE [LARGE SCALE GENOMIC DNA]</scope>
    <source>
        <strain evidence="16 17">AM07-24</strain>
    </source>
</reference>
<comment type="catalytic activity">
    <reaction evidence="11 12">
        <text>L-aspartate 4-semialdehyde + pyruvate = (2S,4S)-4-hydroxy-2,3,4,5-tetrahydrodipicolinate + H2O + H(+)</text>
        <dbReference type="Rhea" id="RHEA:34171"/>
        <dbReference type="ChEBI" id="CHEBI:15361"/>
        <dbReference type="ChEBI" id="CHEBI:15377"/>
        <dbReference type="ChEBI" id="CHEBI:15378"/>
        <dbReference type="ChEBI" id="CHEBI:67139"/>
        <dbReference type="ChEBI" id="CHEBI:537519"/>
        <dbReference type="EC" id="4.3.3.7"/>
    </reaction>
</comment>
<evidence type="ECO:0000313" key="16">
    <source>
        <dbReference type="EMBL" id="RHJ85077.1"/>
    </source>
</evidence>
<dbReference type="STRING" id="1776384.GCA_900086585_00081"/>
<dbReference type="GO" id="GO:0019877">
    <property type="term" value="P:diaminopimelate biosynthetic process"/>
    <property type="evidence" value="ECO:0007669"/>
    <property type="project" value="UniProtKB-UniRule"/>
</dbReference>
<dbReference type="PANTHER" id="PTHR12128">
    <property type="entry name" value="DIHYDRODIPICOLINATE SYNTHASE"/>
    <property type="match status" value="1"/>
</dbReference>
<dbReference type="GO" id="GO:0005829">
    <property type="term" value="C:cytosol"/>
    <property type="evidence" value="ECO:0007669"/>
    <property type="project" value="TreeGrafter"/>
</dbReference>
<evidence type="ECO:0000256" key="10">
    <source>
        <dbReference type="ARBA" id="ARBA00023270"/>
    </source>
</evidence>
<keyword evidence="6 12" id="KW-0028">Amino-acid biosynthesis</keyword>